<dbReference type="AlphaFoldDB" id="A0A543HZX9"/>
<dbReference type="PANTHER" id="PTHR43793:SF1">
    <property type="entry name" value="FAD SYNTHASE"/>
    <property type="match status" value="1"/>
</dbReference>
<evidence type="ECO:0000259" key="3">
    <source>
        <dbReference type="Pfam" id="PF01467"/>
    </source>
</evidence>
<keyword evidence="1 4" id="KW-0808">Transferase</keyword>
<accession>A0A543HZX9</accession>
<dbReference type="NCBIfam" id="TIGR00125">
    <property type="entry name" value="cyt_tran_rel"/>
    <property type="match status" value="1"/>
</dbReference>
<organism evidence="4 5">
    <name type="scientific">Humibacillus xanthopallidus</name>
    <dbReference type="NCBI Taxonomy" id="412689"/>
    <lineage>
        <taxon>Bacteria</taxon>
        <taxon>Bacillati</taxon>
        <taxon>Actinomycetota</taxon>
        <taxon>Actinomycetes</taxon>
        <taxon>Micrococcales</taxon>
        <taxon>Intrasporangiaceae</taxon>
        <taxon>Humibacillus</taxon>
    </lineage>
</organism>
<dbReference type="InterPro" id="IPR050385">
    <property type="entry name" value="Archaeal_FAD_synthase"/>
</dbReference>
<proteinExistence type="predicted"/>
<reference evidence="4 5" key="1">
    <citation type="submission" date="2019-06" db="EMBL/GenBank/DDBJ databases">
        <title>Genome sequencing of plant associated microbes to promote plant fitness in Sorghum bicolor and Oryza sativa.</title>
        <authorList>
            <person name="Coleman-Derr D."/>
        </authorList>
    </citation>
    <scope>NUCLEOTIDE SEQUENCE [LARGE SCALE GENOMIC DNA]</scope>
    <source>
        <strain evidence="4 5">KV-663</strain>
    </source>
</reference>
<dbReference type="OrthoDB" id="9802794at2"/>
<evidence type="ECO:0000313" key="4">
    <source>
        <dbReference type="EMBL" id="TQM63888.1"/>
    </source>
</evidence>
<name>A0A543HZX9_9MICO</name>
<feature type="domain" description="Cytidyltransferase-like" evidence="3">
    <location>
        <begin position="7"/>
        <end position="122"/>
    </location>
</feature>
<dbReference type="InterPro" id="IPR004821">
    <property type="entry name" value="Cyt_trans-like"/>
</dbReference>
<protein>
    <submittedName>
        <fullName evidence="4">Glycerol-3-phosphate cytidylyltransferase</fullName>
    </submittedName>
</protein>
<evidence type="ECO:0000313" key="5">
    <source>
        <dbReference type="Proteomes" id="UP000316747"/>
    </source>
</evidence>
<dbReference type="InterPro" id="IPR014729">
    <property type="entry name" value="Rossmann-like_a/b/a_fold"/>
</dbReference>
<dbReference type="EMBL" id="VFPM01000001">
    <property type="protein sequence ID" value="TQM63888.1"/>
    <property type="molecule type" value="Genomic_DNA"/>
</dbReference>
<dbReference type="RefSeq" id="WP_141841607.1">
    <property type="nucleotide sequence ID" value="NZ_VFPM01000001.1"/>
</dbReference>
<dbReference type="Gene3D" id="3.40.50.620">
    <property type="entry name" value="HUPs"/>
    <property type="match status" value="1"/>
</dbReference>
<dbReference type="SUPFAM" id="SSF52374">
    <property type="entry name" value="Nucleotidylyl transferase"/>
    <property type="match status" value="1"/>
</dbReference>
<gene>
    <name evidence="4" type="ORF">FBY41_0242</name>
</gene>
<keyword evidence="5" id="KW-1185">Reference proteome</keyword>
<keyword evidence="2 4" id="KW-0548">Nucleotidyltransferase</keyword>
<dbReference type="GO" id="GO:0016779">
    <property type="term" value="F:nucleotidyltransferase activity"/>
    <property type="evidence" value="ECO:0007669"/>
    <property type="project" value="UniProtKB-KW"/>
</dbReference>
<sequence length="133" mass="14871">MSQRTVITFGTFDVFHVGHVRVLQRAAELGDRLVVGVSSDALNFAKKGRSPVFNEDERLEIISSLRVVDGVFLEESLEKKRDYIIEQQADVLVMGDDWAGKFDWVKDVCDVVYLPRTPSVSTTGLIEHIAGMS</sequence>
<evidence type="ECO:0000256" key="1">
    <source>
        <dbReference type="ARBA" id="ARBA00022679"/>
    </source>
</evidence>
<evidence type="ECO:0000256" key="2">
    <source>
        <dbReference type="ARBA" id="ARBA00022695"/>
    </source>
</evidence>
<dbReference type="PANTHER" id="PTHR43793">
    <property type="entry name" value="FAD SYNTHASE"/>
    <property type="match status" value="1"/>
</dbReference>
<dbReference type="Pfam" id="PF01467">
    <property type="entry name" value="CTP_transf_like"/>
    <property type="match status" value="1"/>
</dbReference>
<comment type="caution">
    <text evidence="4">The sequence shown here is derived from an EMBL/GenBank/DDBJ whole genome shotgun (WGS) entry which is preliminary data.</text>
</comment>
<dbReference type="Proteomes" id="UP000316747">
    <property type="component" value="Unassembled WGS sequence"/>
</dbReference>